<gene>
    <name evidence="1" type="ORF">KDM89_02515</name>
</gene>
<evidence type="ECO:0000313" key="2">
    <source>
        <dbReference type="Proteomes" id="UP000680067"/>
    </source>
</evidence>
<reference evidence="1" key="1">
    <citation type="submission" date="2021-04" db="EMBL/GenBank/DDBJ databases">
        <title>novel species isolated from subtropical streams in China.</title>
        <authorList>
            <person name="Lu H."/>
        </authorList>
    </citation>
    <scope>NUCLEOTIDE SEQUENCE</scope>
    <source>
        <strain evidence="1">LFS511W</strain>
    </source>
</reference>
<comment type="caution">
    <text evidence="1">The sequence shown here is derived from an EMBL/GenBank/DDBJ whole genome shotgun (WGS) entry which is preliminary data.</text>
</comment>
<keyword evidence="2" id="KW-1185">Reference proteome</keyword>
<dbReference type="EMBL" id="JAGSPN010000001">
    <property type="protein sequence ID" value="MBR7781002.1"/>
    <property type="molecule type" value="Genomic_DNA"/>
</dbReference>
<accession>A0A941I3W4</accession>
<dbReference type="RefSeq" id="WP_212686345.1">
    <property type="nucleotide sequence ID" value="NZ_JAGSPN010000001.1"/>
</dbReference>
<dbReference type="AlphaFoldDB" id="A0A941I3W4"/>
<organism evidence="1 2">
    <name type="scientific">Undibacterium luofuense</name>
    <dbReference type="NCBI Taxonomy" id="2828733"/>
    <lineage>
        <taxon>Bacteria</taxon>
        <taxon>Pseudomonadati</taxon>
        <taxon>Pseudomonadota</taxon>
        <taxon>Betaproteobacteria</taxon>
        <taxon>Burkholderiales</taxon>
        <taxon>Oxalobacteraceae</taxon>
        <taxon>Undibacterium</taxon>
    </lineage>
</organism>
<proteinExistence type="predicted"/>
<name>A0A941I3W4_9BURK</name>
<protein>
    <submittedName>
        <fullName evidence="1">Uncharacterized protein</fullName>
    </submittedName>
</protein>
<dbReference type="Proteomes" id="UP000680067">
    <property type="component" value="Unassembled WGS sequence"/>
</dbReference>
<sequence>MAIYQLNLTVPQIRGGYPLIGNLSYEWHDGFAPAVLYGGDQILFKFDDGPLTLNFAVIRFTPKVNAMSANPVTGAAGGNFPILDITDGELTIREDFATSFPPSQLMSWCYAIYATFTDKDQQQYQYQLPDPEMVIVTGNPPPSAENC</sequence>
<evidence type="ECO:0000313" key="1">
    <source>
        <dbReference type="EMBL" id="MBR7781002.1"/>
    </source>
</evidence>